<name>A0ABQ7GA81_DUNSA</name>
<feature type="region of interest" description="Disordered" evidence="1">
    <location>
        <begin position="546"/>
        <end position="676"/>
    </location>
</feature>
<feature type="compositionally biased region" description="Polar residues" evidence="1">
    <location>
        <begin position="460"/>
        <end position="493"/>
    </location>
</feature>
<protein>
    <submittedName>
        <fullName evidence="2">Uncharacterized protein</fullName>
    </submittedName>
</protein>
<organism evidence="2 3">
    <name type="scientific">Dunaliella salina</name>
    <name type="common">Green alga</name>
    <name type="synonym">Protococcus salinus</name>
    <dbReference type="NCBI Taxonomy" id="3046"/>
    <lineage>
        <taxon>Eukaryota</taxon>
        <taxon>Viridiplantae</taxon>
        <taxon>Chlorophyta</taxon>
        <taxon>core chlorophytes</taxon>
        <taxon>Chlorophyceae</taxon>
        <taxon>CS clade</taxon>
        <taxon>Chlamydomonadales</taxon>
        <taxon>Dunaliellaceae</taxon>
        <taxon>Dunaliella</taxon>
    </lineage>
</organism>
<feature type="region of interest" description="Disordered" evidence="1">
    <location>
        <begin position="168"/>
        <end position="245"/>
    </location>
</feature>
<evidence type="ECO:0000313" key="2">
    <source>
        <dbReference type="EMBL" id="KAF5831512.1"/>
    </source>
</evidence>
<dbReference type="Proteomes" id="UP000815325">
    <property type="component" value="Unassembled WGS sequence"/>
</dbReference>
<feature type="region of interest" description="Disordered" evidence="1">
    <location>
        <begin position="364"/>
        <end position="399"/>
    </location>
</feature>
<dbReference type="EMBL" id="MU069942">
    <property type="protein sequence ID" value="KAF5831512.1"/>
    <property type="molecule type" value="Genomic_DNA"/>
</dbReference>
<proteinExistence type="predicted"/>
<comment type="caution">
    <text evidence="2">The sequence shown here is derived from an EMBL/GenBank/DDBJ whole genome shotgun (WGS) entry which is preliminary data.</text>
</comment>
<reference evidence="2" key="1">
    <citation type="submission" date="2017-08" db="EMBL/GenBank/DDBJ databases">
        <authorList>
            <person name="Polle J.E."/>
            <person name="Barry K."/>
            <person name="Cushman J."/>
            <person name="Schmutz J."/>
            <person name="Tran D."/>
            <person name="Hathwaick L.T."/>
            <person name="Yim W.C."/>
            <person name="Jenkins J."/>
            <person name="Mckie-Krisberg Z.M."/>
            <person name="Prochnik S."/>
            <person name="Lindquist E."/>
            <person name="Dockter R.B."/>
            <person name="Adam C."/>
            <person name="Molina H."/>
            <person name="Bunkerborg J."/>
            <person name="Jin E."/>
            <person name="Buchheim M."/>
            <person name="Magnuson J."/>
        </authorList>
    </citation>
    <scope>NUCLEOTIDE SEQUENCE</scope>
    <source>
        <strain evidence="2">CCAP 19/18</strain>
    </source>
</reference>
<gene>
    <name evidence="2" type="ORF">DUNSADRAFT_13016</name>
</gene>
<feature type="compositionally biased region" description="Basic and acidic residues" evidence="1">
    <location>
        <begin position="373"/>
        <end position="383"/>
    </location>
</feature>
<evidence type="ECO:0000313" key="3">
    <source>
        <dbReference type="Proteomes" id="UP000815325"/>
    </source>
</evidence>
<feature type="compositionally biased region" description="Basic residues" evidence="1">
    <location>
        <begin position="204"/>
        <end position="214"/>
    </location>
</feature>
<accession>A0ABQ7GA81</accession>
<feature type="compositionally biased region" description="Basic and acidic residues" evidence="1">
    <location>
        <begin position="614"/>
        <end position="623"/>
    </location>
</feature>
<keyword evidence="3" id="KW-1185">Reference proteome</keyword>
<feature type="compositionally biased region" description="Basic residues" evidence="1">
    <location>
        <begin position="496"/>
        <end position="512"/>
    </location>
</feature>
<feature type="region of interest" description="Disordered" evidence="1">
    <location>
        <begin position="460"/>
        <end position="512"/>
    </location>
</feature>
<feature type="compositionally biased region" description="Low complexity" evidence="1">
    <location>
        <begin position="550"/>
        <end position="559"/>
    </location>
</feature>
<sequence>MKAVWSHPFYPRLHSLVKLLSQPPWNSASLSIGMSSLAAPACKPACMQGKAVVYPLGKPGRAQDGSSSTKCKRTGKASHVHCFANPTLRMRWSSSIATSAASHVNDTHKALSSAETSKPASLAATGGVLEIREGDVHVVWTFTDKVQKSVGLWQLFRERFLPPEELAELGGLPQGGTERSAKAVAKTSMHHQEQQQVQQTASAKYHHHHHHHQHQQQQRQPRPAPLEQGHARDERGGGDATPWTHHDERVLARALTRSTLAAAINGCAVASGSVAVGFDMERLGRVPKGGKLMALARRRFAPAECAALEGLHGATAVRGSKPGSHAQKEGAAAAAATADVAPEQQHNIDFSRALRQLCPGLEDSWKKNGSGKNDGHGVEERTTRAGVLRSSGSKGSSGGSGYAPFFHITMEYGDGGHGAQHAQKGEQSAYHFLLLTLSSQYVAALCVVVPPHLSWPGPGLSNSMPSSRTPSLSAPSNTPGGSCASSSDPPENTQQQHHHLHHHHHHHHHHRQQQNSVRVYFWEDRPLWAESPGRCALGVDGVNLKHSRSQSHSDSPDSSLNDAQRLSWKGQCASEQADGGGAAEQANRGCTSEQADAKCDPEQADGECASEQTDGERAPEQADGKYTFSEQAGGRGTSEGTMLGRQGTTWSRDGSGGSNRSGRMGAGAFERDEQEGHVARSTITLVGCSFAES</sequence>
<evidence type="ECO:0000256" key="1">
    <source>
        <dbReference type="SAM" id="MobiDB-lite"/>
    </source>
</evidence>